<dbReference type="PANTHER" id="PTHR11055">
    <property type="entry name" value="BIFUNCTIONAL 3'-PHOSPHOADENOSINE 5'-PHOSPHOSULFATE SYNTHASE"/>
    <property type="match status" value="1"/>
</dbReference>
<feature type="region of interest" description="Disordered" evidence="7">
    <location>
        <begin position="925"/>
        <end position="950"/>
    </location>
</feature>
<keyword evidence="8" id="KW-0472">Membrane</keyword>
<feature type="transmembrane region" description="Helical" evidence="8">
    <location>
        <begin position="1503"/>
        <end position="1523"/>
    </location>
</feature>
<feature type="transmembrane region" description="Helical" evidence="8">
    <location>
        <begin position="1423"/>
        <end position="1442"/>
    </location>
</feature>
<evidence type="ECO:0000256" key="7">
    <source>
        <dbReference type="SAM" id="MobiDB-lite"/>
    </source>
</evidence>
<sequence length="1963" mass="220965">MQQEAEEKPNPVPPPVPKKREPLAVVEKKCAAIAGLKDYMMLNVWPLMAQLDKDTATTNLVSKLNEILQELPELASVFQEFGFVNQEFPEPVVWGKLSSELSRAETGFKDIIEELSKLKAKKARGRPFGAANKGRSGKDETGQTEGDEELELETPRCTRKRKTAAETAENSTKEPKKPKTQKASTADKAKGDQEESCDGEEPTKEPNKSIQIPLYTKCIIVEYAMKLAEDGTEASIEKAVMRKFKKYFFSVESERYKTGLLRKWTMNFGKRYIIRIQPRVRTYWEEKHNLIPWSILSVKDRMGMKQLPGFLRRALDLPERFRKGHALFMPIEVEECMNDVLERMVAGSTRTLQNAGSMKPQVLLQTASKLLKSWRELYLKSCEENGIKPKECRENKPNNQWLSRFLYRWQWSWQASNTKGSYLPNDSEEMIEMRKTHQAQRLIEKAPWSMTLNFDQLWRAGYEPPSKVLHKRRGKRHANDDCELSPEDVVGKRLEAVLQVVEGEMQRRMGRANKSKVRKTVARTDRVRPSLITDINAAYHGHVFIFESGTESHFMNAETTLLYLRNLIGPAIQLRRAALGFDHSVRALLIVDGFTGNFATSSGEDLRRKQWSDEMNCALPIRPPGGWSAWGQPCDGFHTVLRRLMNFYTDGVLGPRYNDCGLEQATRPLVLGATGQKHLQVTPENTLKSMMWAWEKLAPYKRLIQWTWTSRGLVTAEEMREMNGGEAGEDPAEDVAATVFRAELIPGIPVLTPPSIDEALLHAIPGRPVHVWQMQDPNPPVPEEMNTWISLPMLMQEQVDKMYAKYQLDIYEAEKRLERGEIKASKVESIRQNRLRPIVLMHSTGQPANAKYLKDHLITDGSSIKLKEGSRSSIIIFDLANLRVQVGRMDWVPLRVLKAEVAFDKLTISVDKDFLNEIRGCSLPGMQEYQSDQSDPEDNPEQQEEQQEENNDDFAAMGMIIPVNFGPSHENPEESDGEGYQKFEDEVMRQFIAKLDEGKMKTGFEPEFEDEEGMEIVCPECDEIPHTVELHLDESGELAVFVPDMEVVKKAQPEGRQLQYLHSPAWQALEKEGLLELPDVKGCGLCYNRHGQWLGVFCNRPNIGRTFRAGFRSERKALLQVVLGESAKVPPAGSHFGRYFGTLLFGGSPRYSFKSSSIDQYWSHSWAERSWKKLLLLLWLNNGTMAVIFSTFTALGVIPLYTLGFLPSLSGLAASAASAEVSIWCVAAGLLGLLLGMLLWRPGKMVFIDKVFSKTFSMLFAGDGQLKQEGMRNIGACLKHSKSMLQLQAIFELATFLKCHEGEKVHLDIRPTMLAPFLLVNLAGNVFIAVAQILVPFDHNWSIFLVAACFAPYFLACGCLLRSYFASIQGLKDQLGFFSIDDTVCLQCDRKILLECIHVWFGSIEDFERYVCIKVARVFSQRLGNFLCQYWMVIILSAPIFWAHLDMIAKAVVSEDYGTASLLAVTAFTWWLGILPAAYVLFIALMAKSQRRQLRRTSNALKLCWRAVPPCALVLLLLVAGMYQTFCIRYMNDAFLGICIFAGTMIIPCYLVWRASTKFAWTLVLIPGHMGITLWMTGLSGSGKSTISVALERALAENQAKSYFVYRLDGDNLRFGLNRDLGFSPQDRKENVRRVSEVSKLFAEAGAIVVAGLISPYAADRDYAREVHKNASLPFMEVFVDAPLAAVESRDPKGLYKKAREGKIKGFTGIDAPYEKPGTPGNPVFVDDVALLGSQMAAVFDSSPPGLAAGGTHEDTAAIKANIIQDVQGRLLQAKRETEQKVAAELKFLHNAMHEMDQRLDMLNQRLEEVQMPQSEMLEDTHVIQSLAKVEQQWGKELGKLKTELHQMIFAHNHNADLMKHQKDTLDKIRHDSLSRSPGSGATQISNARSMLASADARIKAIQANFQKMDPLVPRVTALELRLHHWHAAGGLSGPPAMGAPPLGAYGFEPRLGVAKLLPDASC</sequence>
<dbReference type="EMBL" id="CAMXCT030003356">
    <property type="protein sequence ID" value="CAL4791367.1"/>
    <property type="molecule type" value="Genomic_DNA"/>
</dbReference>
<dbReference type="SUPFAM" id="SSF52540">
    <property type="entry name" value="P-loop containing nucleoside triphosphate hydrolases"/>
    <property type="match status" value="1"/>
</dbReference>
<dbReference type="NCBIfam" id="TIGR00455">
    <property type="entry name" value="apsK"/>
    <property type="match status" value="1"/>
</dbReference>
<keyword evidence="8" id="KW-0812">Transmembrane</keyword>
<evidence type="ECO:0000256" key="1">
    <source>
        <dbReference type="ARBA" id="ARBA00004678"/>
    </source>
</evidence>
<evidence type="ECO:0000313" key="10">
    <source>
        <dbReference type="EMBL" id="CAI4004055.1"/>
    </source>
</evidence>
<gene>
    <name evidence="10" type="ORF">C1SCF055_LOCUS29872</name>
</gene>
<evidence type="ECO:0000313" key="12">
    <source>
        <dbReference type="Proteomes" id="UP001152797"/>
    </source>
</evidence>
<keyword evidence="8" id="KW-1133">Transmembrane helix</keyword>
<keyword evidence="12" id="KW-1185">Reference proteome</keyword>
<comment type="caution">
    <text evidence="10">The sequence shown here is derived from an EMBL/GenBank/DDBJ whole genome shotgun (WGS) entry which is preliminary data.</text>
</comment>
<dbReference type="NCBIfam" id="NF003013">
    <property type="entry name" value="PRK03846.1"/>
    <property type="match status" value="1"/>
</dbReference>
<keyword evidence="5 11" id="KW-0418">Kinase</keyword>
<evidence type="ECO:0000256" key="5">
    <source>
        <dbReference type="ARBA" id="ARBA00022777"/>
    </source>
</evidence>
<evidence type="ECO:0000256" key="6">
    <source>
        <dbReference type="ARBA" id="ARBA00022840"/>
    </source>
</evidence>
<evidence type="ECO:0000256" key="8">
    <source>
        <dbReference type="SAM" id="Phobius"/>
    </source>
</evidence>
<feature type="domain" description="APS kinase" evidence="9">
    <location>
        <begin position="1571"/>
        <end position="1720"/>
    </location>
</feature>
<keyword evidence="3" id="KW-0808">Transferase</keyword>
<name>A0A9P1D6B5_9DINO</name>
<dbReference type="CDD" id="cd02027">
    <property type="entry name" value="APSK"/>
    <property type="match status" value="1"/>
</dbReference>
<dbReference type="Proteomes" id="UP001152797">
    <property type="component" value="Unassembled WGS sequence"/>
</dbReference>
<feature type="transmembrane region" description="Helical" evidence="8">
    <location>
        <begin position="1136"/>
        <end position="1153"/>
    </location>
</feature>
<dbReference type="EMBL" id="CAMXCT010003356">
    <property type="protein sequence ID" value="CAI4004055.1"/>
    <property type="molecule type" value="Genomic_DNA"/>
</dbReference>
<feature type="region of interest" description="Disordered" evidence="7">
    <location>
        <begin position="123"/>
        <end position="208"/>
    </location>
</feature>
<keyword evidence="6" id="KW-0067">ATP-binding</keyword>
<organism evidence="10">
    <name type="scientific">Cladocopium goreaui</name>
    <dbReference type="NCBI Taxonomy" id="2562237"/>
    <lineage>
        <taxon>Eukaryota</taxon>
        <taxon>Sar</taxon>
        <taxon>Alveolata</taxon>
        <taxon>Dinophyceae</taxon>
        <taxon>Suessiales</taxon>
        <taxon>Symbiodiniaceae</taxon>
        <taxon>Cladocopium</taxon>
    </lineage>
</organism>
<comment type="pathway">
    <text evidence="1">Sulfur metabolism.</text>
</comment>
<feature type="transmembrane region" description="Helical" evidence="8">
    <location>
        <begin position="1535"/>
        <end position="1553"/>
    </location>
</feature>
<dbReference type="EMBL" id="CAMXCT020003356">
    <property type="protein sequence ID" value="CAL1157430.1"/>
    <property type="molecule type" value="Genomic_DNA"/>
</dbReference>
<dbReference type="OrthoDB" id="506431at2759"/>
<feature type="compositionally biased region" description="Acidic residues" evidence="7">
    <location>
        <begin position="934"/>
        <end position="950"/>
    </location>
</feature>
<feature type="transmembrane region" description="Helical" evidence="8">
    <location>
        <begin position="1341"/>
        <end position="1365"/>
    </location>
</feature>
<dbReference type="InterPro" id="IPR059117">
    <property type="entry name" value="APS_kinase_dom"/>
</dbReference>
<feature type="transmembrane region" description="Helical" evidence="8">
    <location>
        <begin position="1174"/>
        <end position="1201"/>
    </location>
</feature>
<reference evidence="10" key="1">
    <citation type="submission" date="2022-10" db="EMBL/GenBank/DDBJ databases">
        <authorList>
            <person name="Chen Y."/>
            <person name="Dougan E. K."/>
            <person name="Chan C."/>
            <person name="Rhodes N."/>
            <person name="Thang M."/>
        </authorList>
    </citation>
    <scope>NUCLEOTIDE SEQUENCE</scope>
</reference>
<dbReference type="GO" id="GO:0005524">
    <property type="term" value="F:ATP binding"/>
    <property type="evidence" value="ECO:0007669"/>
    <property type="project" value="UniProtKB-KW"/>
</dbReference>
<feature type="transmembrane region" description="Helical" evidence="8">
    <location>
        <begin position="1221"/>
        <end position="1240"/>
    </location>
</feature>
<proteinExistence type="predicted"/>
<accession>A0A9P1D6B5</accession>
<dbReference type="InterPro" id="IPR027417">
    <property type="entry name" value="P-loop_NTPase"/>
</dbReference>
<protein>
    <recommendedName>
        <fullName evidence="2">adenylyl-sulfate kinase</fullName>
        <ecNumber evidence="2">2.7.1.25</ecNumber>
    </recommendedName>
</protein>
<dbReference type="Gene3D" id="3.40.50.300">
    <property type="entry name" value="P-loop containing nucleotide triphosphate hydrolases"/>
    <property type="match status" value="1"/>
</dbReference>
<reference evidence="11 12" key="2">
    <citation type="submission" date="2024-05" db="EMBL/GenBank/DDBJ databases">
        <authorList>
            <person name="Chen Y."/>
            <person name="Shah S."/>
            <person name="Dougan E. K."/>
            <person name="Thang M."/>
            <person name="Chan C."/>
        </authorList>
    </citation>
    <scope>NUCLEOTIDE SEQUENCE [LARGE SCALE GENOMIC DNA]</scope>
</reference>
<dbReference type="Pfam" id="PF01583">
    <property type="entry name" value="APS_kinase"/>
    <property type="match status" value="1"/>
</dbReference>
<evidence type="ECO:0000256" key="3">
    <source>
        <dbReference type="ARBA" id="ARBA00022679"/>
    </source>
</evidence>
<evidence type="ECO:0000259" key="9">
    <source>
        <dbReference type="Pfam" id="PF01583"/>
    </source>
</evidence>
<feature type="transmembrane region" description="Helical" evidence="8">
    <location>
        <begin position="1560"/>
        <end position="1578"/>
    </location>
</feature>
<feature type="transmembrane region" description="Helical" evidence="8">
    <location>
        <begin position="1462"/>
        <end position="1482"/>
    </location>
</feature>
<dbReference type="InterPro" id="IPR002891">
    <property type="entry name" value="APS"/>
</dbReference>
<evidence type="ECO:0000313" key="11">
    <source>
        <dbReference type="EMBL" id="CAL4791367.1"/>
    </source>
</evidence>
<feature type="transmembrane region" description="Helical" evidence="8">
    <location>
        <begin position="1314"/>
        <end position="1335"/>
    </location>
</feature>
<evidence type="ECO:0000256" key="2">
    <source>
        <dbReference type="ARBA" id="ARBA00012121"/>
    </source>
</evidence>
<dbReference type="PANTHER" id="PTHR11055:SF1">
    <property type="entry name" value="PAPS SYNTHETASE, ISOFORM D"/>
    <property type="match status" value="1"/>
</dbReference>
<dbReference type="GO" id="GO:0004020">
    <property type="term" value="F:adenylylsulfate kinase activity"/>
    <property type="evidence" value="ECO:0007669"/>
    <property type="project" value="UniProtKB-EC"/>
</dbReference>
<keyword evidence="4" id="KW-0547">Nucleotide-binding</keyword>
<dbReference type="GO" id="GO:0000103">
    <property type="term" value="P:sulfate assimilation"/>
    <property type="evidence" value="ECO:0007669"/>
    <property type="project" value="InterPro"/>
</dbReference>
<dbReference type="EC" id="2.7.1.25" evidence="2"/>
<feature type="region of interest" description="Disordered" evidence="7">
    <location>
        <begin position="1"/>
        <end position="20"/>
    </location>
</feature>
<evidence type="ECO:0000256" key="4">
    <source>
        <dbReference type="ARBA" id="ARBA00022741"/>
    </source>
</evidence>